<gene>
    <name evidence="4" type="ORF">JRG66_11730</name>
</gene>
<organism evidence="4 5">
    <name type="scientific">Salinimicrobium tongyeongense</name>
    <dbReference type="NCBI Taxonomy" id="2809707"/>
    <lineage>
        <taxon>Bacteria</taxon>
        <taxon>Pseudomonadati</taxon>
        <taxon>Bacteroidota</taxon>
        <taxon>Flavobacteriia</taxon>
        <taxon>Flavobacteriales</taxon>
        <taxon>Flavobacteriaceae</taxon>
        <taxon>Salinimicrobium</taxon>
    </lineage>
</organism>
<dbReference type="RefSeq" id="WP_265162966.1">
    <property type="nucleotide sequence ID" value="NZ_CP069620.1"/>
</dbReference>
<keyword evidence="5" id="KW-1185">Reference proteome</keyword>
<name>A0ABY6NP07_9FLAO</name>
<sequence length="236" mass="26537">MKKNILAILCLGLFSFTTQAQIKLNNISVGASYWHRTYSEQNEKFFLISYEQDDDFTKGNVMPHLGAEINLYQNLALDARVGYWTADFESEGVFGELRLDEKIEQTIIPVSAGLVYRFPNLVQEDLNLYLGAGVNRYFIQNKVSREITGGAGTNEEDTFSGNSYGVNAKAGIEYYFTSALGLVLEARYNAGYYNQSFQAVTTEEPVNEKVSVRGLEAGISLRYRFNTSSEEEPVDE</sequence>
<feature type="chain" id="PRO_5045661780" evidence="2">
    <location>
        <begin position="21"/>
        <end position="236"/>
    </location>
</feature>
<feature type="domain" description="Outer membrane protein beta-barrel" evidence="3">
    <location>
        <begin position="7"/>
        <end position="224"/>
    </location>
</feature>
<accession>A0ABY6NP07</accession>
<evidence type="ECO:0000313" key="5">
    <source>
        <dbReference type="Proteomes" id="UP001163981"/>
    </source>
</evidence>
<keyword evidence="1 2" id="KW-0732">Signal</keyword>
<dbReference type="SUPFAM" id="SSF56925">
    <property type="entry name" value="OMPA-like"/>
    <property type="match status" value="1"/>
</dbReference>
<dbReference type="Gene3D" id="2.40.160.20">
    <property type="match status" value="1"/>
</dbReference>
<feature type="signal peptide" evidence="2">
    <location>
        <begin position="1"/>
        <end position="20"/>
    </location>
</feature>
<dbReference type="InterPro" id="IPR011250">
    <property type="entry name" value="OMP/PagP_B-barrel"/>
</dbReference>
<proteinExistence type="predicted"/>
<protein>
    <submittedName>
        <fullName evidence="4">Porin family protein</fullName>
    </submittedName>
</protein>
<evidence type="ECO:0000256" key="2">
    <source>
        <dbReference type="SAM" id="SignalP"/>
    </source>
</evidence>
<dbReference type="InterPro" id="IPR027385">
    <property type="entry name" value="Beta-barrel_OMP"/>
</dbReference>
<evidence type="ECO:0000256" key="1">
    <source>
        <dbReference type="ARBA" id="ARBA00022729"/>
    </source>
</evidence>
<dbReference type="EMBL" id="CP069620">
    <property type="protein sequence ID" value="UZH54636.1"/>
    <property type="molecule type" value="Genomic_DNA"/>
</dbReference>
<evidence type="ECO:0000259" key="3">
    <source>
        <dbReference type="Pfam" id="PF13505"/>
    </source>
</evidence>
<dbReference type="Proteomes" id="UP001163981">
    <property type="component" value="Chromosome"/>
</dbReference>
<evidence type="ECO:0000313" key="4">
    <source>
        <dbReference type="EMBL" id="UZH54636.1"/>
    </source>
</evidence>
<reference evidence="4" key="1">
    <citation type="submission" date="2021-02" db="EMBL/GenBank/DDBJ databases">
        <title>Salinimicrobium sp. nov. isolated from seawater in Tongyeong, Republic of Korea.</title>
        <authorList>
            <person name="Lee S.-J."/>
        </authorList>
    </citation>
    <scope>NUCLEOTIDE SEQUENCE</scope>
    <source>
        <strain evidence="4">HN-2-9-2</strain>
    </source>
</reference>
<dbReference type="Pfam" id="PF13505">
    <property type="entry name" value="OMP_b-brl"/>
    <property type="match status" value="1"/>
</dbReference>